<proteinExistence type="predicted"/>
<dbReference type="SMART" id="SM00507">
    <property type="entry name" value="HNHc"/>
    <property type="match status" value="1"/>
</dbReference>
<sequence>MFDEFEALDDGALLAVMGDSLHVERAAAARRLCAAGVFAARHEAGPGSETERWCVEDFTAAAAEVGAELGLSRFRAEADMSRGLTLVQRLPHLAHRFLAGEVDPRVIALIDNRTTLVQDPGVLAELDARLAEAAPRWNALSREKLTEVVDWLVVQLDPEAKRVARDRRDDRHVEITPGEHGLSEIHGRLSAVDGAALDERLDAIAATVCRDDPRTAAQRRVDGLLALSERRESLDCRCGQDQCPAGGETDAPRPTPAPAPTQVIVHVLAEQATLDGSGDAPAYLPGHGPVPAATVRDLVGTGRATTRPLTIPGPDAPPEPGYRPSRGLSAFLMFRDLTCRFPGCSHPAQKCDYDHTVPWPHGRTHPSDLKAYCRHHHLLKTFWDGPGGWRDVQHPNGTIEFTSPSGRRYTTTPLGAWFFPQLATPTGEHQPRGAPPPDTPAKTWAMPRRRRSRAADKAARIAQERAINRAGADANPPPF</sequence>
<dbReference type="Proteomes" id="UP000467428">
    <property type="component" value="Chromosome"/>
</dbReference>
<dbReference type="CDD" id="cd00085">
    <property type="entry name" value="HNHc"/>
    <property type="match status" value="1"/>
</dbReference>
<feature type="domain" description="HNH nuclease" evidence="2">
    <location>
        <begin position="327"/>
        <end position="378"/>
    </location>
</feature>
<dbReference type="AlphaFoldDB" id="A0A7I7RT04"/>
<dbReference type="RefSeq" id="WP_235887374.1">
    <property type="nucleotide sequence ID" value="NZ_AP022593.1"/>
</dbReference>
<dbReference type="EMBL" id="AP022593">
    <property type="protein sequence ID" value="BBY47099.1"/>
    <property type="molecule type" value="Genomic_DNA"/>
</dbReference>
<dbReference type="Pfam" id="PF02720">
    <property type="entry name" value="DUF222"/>
    <property type="match status" value="1"/>
</dbReference>
<gene>
    <name evidence="3" type="ORF">MARA_05670</name>
</gene>
<geneLocation type="plasmid" evidence="4">
    <name>pjcm18538 dna</name>
</geneLocation>
<keyword evidence="4" id="KW-1185">Reference proteome</keyword>
<evidence type="ECO:0000313" key="3">
    <source>
        <dbReference type="EMBL" id="BBY47099.1"/>
    </source>
</evidence>
<accession>A0A7I7RT04</accession>
<evidence type="ECO:0000259" key="2">
    <source>
        <dbReference type="SMART" id="SM00507"/>
    </source>
</evidence>
<evidence type="ECO:0000313" key="4">
    <source>
        <dbReference type="Proteomes" id="UP000467428"/>
    </source>
</evidence>
<reference evidence="3 4" key="1">
    <citation type="journal article" date="2019" name="Emerg. Microbes Infect.">
        <title>Comprehensive subspecies identification of 175 nontuberculous mycobacteria species based on 7547 genomic profiles.</title>
        <authorList>
            <person name="Matsumoto Y."/>
            <person name="Kinjo T."/>
            <person name="Motooka D."/>
            <person name="Nabeya D."/>
            <person name="Jung N."/>
            <person name="Uechi K."/>
            <person name="Horii T."/>
            <person name="Iida T."/>
            <person name="Fujita J."/>
            <person name="Nakamura S."/>
        </authorList>
    </citation>
    <scope>NUCLEOTIDE SEQUENCE [LARGE SCALE GENOMIC DNA]</scope>
    <source>
        <strain evidence="3 4">JCM 18538</strain>
    </source>
</reference>
<feature type="region of interest" description="Disordered" evidence="1">
    <location>
        <begin position="422"/>
        <end position="479"/>
    </location>
</feature>
<evidence type="ECO:0000256" key="1">
    <source>
        <dbReference type="SAM" id="MobiDB-lite"/>
    </source>
</evidence>
<dbReference type="KEGG" id="marz:MARA_05670"/>
<dbReference type="InterPro" id="IPR003870">
    <property type="entry name" value="DUF222"/>
</dbReference>
<name>A0A7I7RT04_9MYCO</name>
<organism evidence="3 4">
    <name type="scientific">Mycolicibacterium arabiense</name>
    <dbReference type="NCBI Taxonomy" id="1286181"/>
    <lineage>
        <taxon>Bacteria</taxon>
        <taxon>Bacillati</taxon>
        <taxon>Actinomycetota</taxon>
        <taxon>Actinomycetes</taxon>
        <taxon>Mycobacteriales</taxon>
        <taxon>Mycobacteriaceae</taxon>
        <taxon>Mycolicibacterium</taxon>
    </lineage>
</organism>
<feature type="compositionally biased region" description="Basic and acidic residues" evidence="1">
    <location>
        <begin position="453"/>
        <end position="467"/>
    </location>
</feature>
<dbReference type="InterPro" id="IPR003615">
    <property type="entry name" value="HNH_nuc"/>
</dbReference>
<protein>
    <recommendedName>
        <fullName evidence="2">HNH nuclease domain-containing protein</fullName>
    </recommendedName>
</protein>